<dbReference type="Gene3D" id="1.10.150.130">
    <property type="match status" value="1"/>
</dbReference>
<dbReference type="KEGG" id="rlc:K227x_59370"/>
<feature type="domain" description="Tyr recombinase" evidence="4">
    <location>
        <begin position="152"/>
        <end position="323"/>
    </location>
</feature>
<dbReference type="InterPro" id="IPR011010">
    <property type="entry name" value="DNA_brk_join_enz"/>
</dbReference>
<evidence type="ECO:0000256" key="1">
    <source>
        <dbReference type="ARBA" id="ARBA00008857"/>
    </source>
</evidence>
<dbReference type="RefSeq" id="WP_218933585.1">
    <property type="nucleotide sequence ID" value="NZ_CP036525.1"/>
</dbReference>
<keyword evidence="2" id="KW-0238">DNA-binding</keyword>
<dbReference type="InterPro" id="IPR010998">
    <property type="entry name" value="Integrase_recombinase_N"/>
</dbReference>
<reference evidence="5 6" key="1">
    <citation type="submission" date="2019-02" db="EMBL/GenBank/DDBJ databases">
        <title>Deep-cultivation of Planctomycetes and their phenomic and genomic characterization uncovers novel biology.</title>
        <authorList>
            <person name="Wiegand S."/>
            <person name="Jogler M."/>
            <person name="Boedeker C."/>
            <person name="Pinto D."/>
            <person name="Vollmers J."/>
            <person name="Rivas-Marin E."/>
            <person name="Kohn T."/>
            <person name="Peeters S.H."/>
            <person name="Heuer A."/>
            <person name="Rast P."/>
            <person name="Oberbeckmann S."/>
            <person name="Bunk B."/>
            <person name="Jeske O."/>
            <person name="Meyerdierks A."/>
            <person name="Storesund J.E."/>
            <person name="Kallscheuer N."/>
            <person name="Luecker S."/>
            <person name="Lage O.M."/>
            <person name="Pohl T."/>
            <person name="Merkel B.J."/>
            <person name="Hornburger P."/>
            <person name="Mueller R.-W."/>
            <person name="Bruemmer F."/>
            <person name="Labrenz M."/>
            <person name="Spormann A.M."/>
            <person name="Op den Camp H."/>
            <person name="Overmann J."/>
            <person name="Amann R."/>
            <person name="Jetten M.S.M."/>
            <person name="Mascher T."/>
            <person name="Medema M.H."/>
            <person name="Devos D.P."/>
            <person name="Kaster A.-K."/>
            <person name="Ovreas L."/>
            <person name="Rohde M."/>
            <person name="Galperin M.Y."/>
            <person name="Jogler C."/>
        </authorList>
    </citation>
    <scope>NUCLEOTIDE SEQUENCE [LARGE SCALE GENOMIC DNA]</scope>
    <source>
        <strain evidence="5 6">K22_7</strain>
    </source>
</reference>
<evidence type="ECO:0000313" key="5">
    <source>
        <dbReference type="EMBL" id="QDT07510.1"/>
    </source>
</evidence>
<dbReference type="PANTHER" id="PTHR30349">
    <property type="entry name" value="PHAGE INTEGRASE-RELATED"/>
    <property type="match status" value="1"/>
</dbReference>
<evidence type="ECO:0000259" key="4">
    <source>
        <dbReference type="PROSITE" id="PS51898"/>
    </source>
</evidence>
<protein>
    <submittedName>
        <fullName evidence="5">Tyrosine recombinase XerD</fullName>
    </submittedName>
</protein>
<dbReference type="InterPro" id="IPR050090">
    <property type="entry name" value="Tyrosine_recombinase_XerCD"/>
</dbReference>
<accession>A0A517NK61</accession>
<keyword evidence="6" id="KW-1185">Reference proteome</keyword>
<dbReference type="Gene3D" id="1.10.443.10">
    <property type="entry name" value="Intergrase catalytic core"/>
    <property type="match status" value="1"/>
</dbReference>
<dbReference type="InterPro" id="IPR002104">
    <property type="entry name" value="Integrase_catalytic"/>
</dbReference>
<dbReference type="GO" id="GO:0006310">
    <property type="term" value="P:DNA recombination"/>
    <property type="evidence" value="ECO:0007669"/>
    <property type="project" value="UniProtKB-KW"/>
</dbReference>
<gene>
    <name evidence="5" type="primary">xerD_10</name>
    <name evidence="5" type="ORF">K227x_59370</name>
</gene>
<dbReference type="GO" id="GO:0003677">
    <property type="term" value="F:DNA binding"/>
    <property type="evidence" value="ECO:0007669"/>
    <property type="project" value="UniProtKB-KW"/>
</dbReference>
<evidence type="ECO:0000256" key="2">
    <source>
        <dbReference type="ARBA" id="ARBA00023125"/>
    </source>
</evidence>
<name>A0A517NK61_9BACT</name>
<evidence type="ECO:0000313" key="6">
    <source>
        <dbReference type="Proteomes" id="UP000318538"/>
    </source>
</evidence>
<dbReference type="InterPro" id="IPR013762">
    <property type="entry name" value="Integrase-like_cat_sf"/>
</dbReference>
<evidence type="ECO:0000256" key="3">
    <source>
        <dbReference type="ARBA" id="ARBA00023172"/>
    </source>
</evidence>
<dbReference type="PANTHER" id="PTHR30349:SF41">
    <property type="entry name" value="INTEGRASE_RECOMBINASE PROTEIN MJ0367-RELATED"/>
    <property type="match status" value="1"/>
</dbReference>
<keyword evidence="3" id="KW-0233">DNA recombination</keyword>
<proteinExistence type="inferred from homology"/>
<dbReference type="PROSITE" id="PS51898">
    <property type="entry name" value="TYR_RECOMBINASE"/>
    <property type="match status" value="1"/>
</dbReference>
<comment type="similarity">
    <text evidence="1">Belongs to the 'phage' integrase family.</text>
</comment>
<dbReference type="CDD" id="cd00397">
    <property type="entry name" value="DNA_BRE_C"/>
    <property type="match status" value="1"/>
</dbReference>
<dbReference type="SUPFAM" id="SSF56349">
    <property type="entry name" value="DNA breaking-rejoining enzymes"/>
    <property type="match status" value="1"/>
</dbReference>
<dbReference type="GO" id="GO:0015074">
    <property type="term" value="P:DNA integration"/>
    <property type="evidence" value="ECO:0007669"/>
    <property type="project" value="InterPro"/>
</dbReference>
<dbReference type="Proteomes" id="UP000318538">
    <property type="component" value="Chromosome"/>
</dbReference>
<sequence>MPRQPKPYYRKAQNRWVCTIDGNRVTLGDDKEKAFEKYHALMLDRSSVRAELCTIYALTQSYLDWVEANRKAVTYGKQRHYLESFIGAIGKSMKPAAIKPHHLTKWTNKDSWNSTSRNDAITIVQRMFNWSVDQGYLSATPIPRMKKPKSKRREIVYTPDQWQQIKSHAIGPLIPFLDFIWGTGCRPKEARTLQAKHVHDDLVIFPPDESKGEADSRVIFLTPETEAIVKPLLAERPTGPLLLNSRGNPWTKDSIKCRLTRISEKVGFRVIAYGARHSYATNALIRSVDTVSLSHLMGHKDTRMINNYAHLAQNVDFLRKQAIAASLKK</sequence>
<organism evidence="5 6">
    <name type="scientific">Rubripirellula lacrimiformis</name>
    <dbReference type="NCBI Taxonomy" id="1930273"/>
    <lineage>
        <taxon>Bacteria</taxon>
        <taxon>Pseudomonadati</taxon>
        <taxon>Planctomycetota</taxon>
        <taxon>Planctomycetia</taxon>
        <taxon>Pirellulales</taxon>
        <taxon>Pirellulaceae</taxon>
        <taxon>Rubripirellula</taxon>
    </lineage>
</organism>
<dbReference type="Pfam" id="PF00589">
    <property type="entry name" value="Phage_integrase"/>
    <property type="match status" value="1"/>
</dbReference>
<dbReference type="AlphaFoldDB" id="A0A517NK61"/>
<dbReference type="EMBL" id="CP036525">
    <property type="protein sequence ID" value="QDT07510.1"/>
    <property type="molecule type" value="Genomic_DNA"/>
</dbReference>